<dbReference type="PANTHER" id="PTHR23077">
    <property type="entry name" value="AAA-FAMILY ATPASE"/>
    <property type="match status" value="1"/>
</dbReference>
<dbReference type="InterPro" id="IPR027417">
    <property type="entry name" value="P-loop_NTPase"/>
</dbReference>
<dbReference type="InterPro" id="IPR003593">
    <property type="entry name" value="AAA+_ATPase"/>
</dbReference>
<dbReference type="Pfam" id="PF00004">
    <property type="entry name" value="AAA"/>
    <property type="match status" value="1"/>
</dbReference>
<name>S9TVM9_9TRYP</name>
<proteinExistence type="predicted"/>
<feature type="domain" description="AAA+ ATPase" evidence="1">
    <location>
        <begin position="469"/>
        <end position="634"/>
    </location>
</feature>
<keyword evidence="3" id="KW-1185">Reference proteome</keyword>
<evidence type="ECO:0000313" key="2">
    <source>
        <dbReference type="EMBL" id="EPY20614.1"/>
    </source>
</evidence>
<dbReference type="SUPFAM" id="SSF52540">
    <property type="entry name" value="P-loop containing nucleoside triphosphate hydrolases"/>
    <property type="match status" value="1"/>
</dbReference>
<dbReference type="PANTHER" id="PTHR23077:SF159">
    <property type="entry name" value="PUTATIVE-RELATED"/>
    <property type="match status" value="1"/>
</dbReference>
<dbReference type="Proteomes" id="UP000015354">
    <property type="component" value="Unassembled WGS sequence"/>
</dbReference>
<gene>
    <name evidence="2" type="ORF">STCU_08915</name>
</gene>
<dbReference type="InterPro" id="IPR050168">
    <property type="entry name" value="AAA_ATPase_domain"/>
</dbReference>
<comment type="caution">
    <text evidence="2">The sequence shown here is derived from an EMBL/GenBank/DDBJ whole genome shotgun (WGS) entry which is preliminary data.</text>
</comment>
<accession>S9TVM9</accession>
<dbReference type="GO" id="GO:0005524">
    <property type="term" value="F:ATP binding"/>
    <property type="evidence" value="ECO:0007669"/>
    <property type="project" value="InterPro"/>
</dbReference>
<dbReference type="AlphaFoldDB" id="S9TVM9"/>
<dbReference type="InterPro" id="IPR003959">
    <property type="entry name" value="ATPase_AAA_core"/>
</dbReference>
<evidence type="ECO:0000259" key="1">
    <source>
        <dbReference type="SMART" id="SM00382"/>
    </source>
</evidence>
<dbReference type="FunFam" id="3.40.50.300:FF:002738">
    <property type="entry name" value="Putative ATPase"/>
    <property type="match status" value="1"/>
</dbReference>
<sequence>MITGHQKRYQSTFELVGDVIQSLLLHHQTAENWAHDLHPEHRAAQAPESPLHFCPSILLSGAAQNGKTHLIYETIRRMQQHSAETNLVVLPVVPPLADALLQSETEANRRTNGYTMLRRVIRQEIKRQVEAYAKRRLVDEAAQPAAAARTPGAATAEKDVALVVLLDHLELFIEVQRDVFAHSPNDSEDAKRRPGGRTNLPHHPAFCTDLCLLLQSCTSGRRSSSFSLFDTASSSSSSDASFFQKHPYVKRILIVGLFANALGGNTGSGAEGQVDAEDNNFVKRCFHFSFQLDTPNELERIRFFKEQLQPGNESVDPSWKEVGEEEIRFFITELAKKVGGVTYGGLLELAAIAQALLAERHGAGQPRPAGDARWALQHLAQQVMQTFLSKSVVPTAGTRALPLASVAADYYREQCGYVDVTDTRWDDIVGLAAVKEAIRNFFLLPLQHAAAYRHFNTTHDGVLRPLVSPSTGMLLYGPPGTGKTMLAKAMATELHYAFLYMNIADLIVSEVGESEKRLDHLFYDLAVRRSPCIIFMDEMQAIFARRYHTREADGGHGVTGAAASSTHDARLVSHLALLLQQSHALFLQQQASAVAPANRLQIIFIGATNHKELIDPVLLSAGRLDTQLYVPPPAADAAAVFVQQHIRGRWAHWFAHYRAALQHAQDGGTTAVGDGSAAVDQWVERVQRTVIDYFVEQLVAHTGAAAPREAKSGADIQNVFTKFGLELAKHVIDTQSEEEEGGACASGGPQDDGAVEVRLAAAMVRALIALDAGEADDAAVLRLLARQGEAGAGGGLTVSPLVRQVLAGLCRG</sequence>
<reference evidence="2 3" key="1">
    <citation type="journal article" date="2013" name="PLoS ONE">
        <title>Predicting the Proteins of Angomonas deanei, Strigomonas culicis and Their Respective Endosymbionts Reveals New Aspects of the Trypanosomatidae Family.</title>
        <authorList>
            <person name="Motta M.C."/>
            <person name="Martins A.C."/>
            <person name="de Souza S.S."/>
            <person name="Catta-Preta C.M."/>
            <person name="Silva R."/>
            <person name="Klein C.C."/>
            <person name="de Almeida L.G."/>
            <person name="de Lima Cunha O."/>
            <person name="Ciapina L.P."/>
            <person name="Brocchi M."/>
            <person name="Colabardini A.C."/>
            <person name="de Araujo Lima B."/>
            <person name="Machado C.R."/>
            <person name="de Almeida Soares C.M."/>
            <person name="Probst C.M."/>
            <person name="de Menezes C.B."/>
            <person name="Thompson C.E."/>
            <person name="Bartholomeu D.C."/>
            <person name="Gradia D.F."/>
            <person name="Pavoni D.P."/>
            <person name="Grisard E.C."/>
            <person name="Fantinatti-Garboggini F."/>
            <person name="Marchini F.K."/>
            <person name="Rodrigues-Luiz G.F."/>
            <person name="Wagner G."/>
            <person name="Goldman G.H."/>
            <person name="Fietto J.L."/>
            <person name="Elias M.C."/>
            <person name="Goldman M.H."/>
            <person name="Sagot M.F."/>
            <person name="Pereira M."/>
            <person name="Stoco P.H."/>
            <person name="de Mendonca-Neto R.P."/>
            <person name="Teixeira S.M."/>
            <person name="Maciel T.E."/>
            <person name="de Oliveira Mendes T.A."/>
            <person name="Urmenyi T.P."/>
            <person name="de Souza W."/>
            <person name="Schenkman S."/>
            <person name="de Vasconcelos A.T."/>
        </authorList>
    </citation>
    <scope>NUCLEOTIDE SEQUENCE [LARGE SCALE GENOMIC DNA]</scope>
</reference>
<dbReference type="EMBL" id="ATMH01008915">
    <property type="protein sequence ID" value="EPY20614.1"/>
    <property type="molecule type" value="Genomic_DNA"/>
</dbReference>
<dbReference type="OrthoDB" id="10254455at2759"/>
<evidence type="ECO:0000313" key="3">
    <source>
        <dbReference type="Proteomes" id="UP000015354"/>
    </source>
</evidence>
<organism evidence="2 3">
    <name type="scientific">Strigomonas culicis</name>
    <dbReference type="NCBI Taxonomy" id="28005"/>
    <lineage>
        <taxon>Eukaryota</taxon>
        <taxon>Discoba</taxon>
        <taxon>Euglenozoa</taxon>
        <taxon>Kinetoplastea</taxon>
        <taxon>Metakinetoplastina</taxon>
        <taxon>Trypanosomatida</taxon>
        <taxon>Trypanosomatidae</taxon>
        <taxon>Strigomonadinae</taxon>
        <taxon>Strigomonas</taxon>
    </lineage>
</organism>
<dbReference type="CDD" id="cd19481">
    <property type="entry name" value="RecA-like_protease"/>
    <property type="match status" value="1"/>
</dbReference>
<protein>
    <recommendedName>
        <fullName evidence="1">AAA+ ATPase domain-containing protein</fullName>
    </recommendedName>
</protein>
<dbReference type="GO" id="GO:0016887">
    <property type="term" value="F:ATP hydrolysis activity"/>
    <property type="evidence" value="ECO:0007669"/>
    <property type="project" value="InterPro"/>
</dbReference>
<dbReference type="PRINTS" id="PR00830">
    <property type="entry name" value="ENDOLAPTASE"/>
</dbReference>
<dbReference type="Gene3D" id="3.40.50.300">
    <property type="entry name" value="P-loop containing nucleotide triphosphate hydrolases"/>
    <property type="match status" value="1"/>
</dbReference>
<dbReference type="SMART" id="SM00382">
    <property type="entry name" value="AAA"/>
    <property type="match status" value="1"/>
</dbReference>